<keyword evidence="6" id="KW-0238">DNA-binding</keyword>
<evidence type="ECO:0000313" key="13">
    <source>
        <dbReference type="Proteomes" id="UP000790347"/>
    </source>
</evidence>
<evidence type="ECO:0000256" key="3">
    <source>
        <dbReference type="ARBA" id="ARBA00022771"/>
    </source>
</evidence>
<gene>
    <name evidence="12" type="ORF">DERF_006243</name>
</gene>
<keyword evidence="3" id="KW-0863">Zinc-finger</keyword>
<dbReference type="Proteomes" id="UP000790347">
    <property type="component" value="Unassembled WGS sequence"/>
</dbReference>
<keyword evidence="9" id="KW-0539">Nucleus</keyword>
<evidence type="ECO:0000256" key="6">
    <source>
        <dbReference type="ARBA" id="ARBA00023125"/>
    </source>
</evidence>
<organism evidence="12 13">
    <name type="scientific">Dermatophagoides farinae</name>
    <name type="common">American house dust mite</name>
    <dbReference type="NCBI Taxonomy" id="6954"/>
    <lineage>
        <taxon>Eukaryota</taxon>
        <taxon>Metazoa</taxon>
        <taxon>Ecdysozoa</taxon>
        <taxon>Arthropoda</taxon>
        <taxon>Chelicerata</taxon>
        <taxon>Arachnida</taxon>
        <taxon>Acari</taxon>
        <taxon>Acariformes</taxon>
        <taxon>Sarcoptiformes</taxon>
        <taxon>Astigmata</taxon>
        <taxon>Psoroptidia</taxon>
        <taxon>Analgoidea</taxon>
        <taxon>Pyroglyphidae</taxon>
        <taxon>Dermatophagoidinae</taxon>
        <taxon>Dermatophagoides</taxon>
    </lineage>
</organism>
<dbReference type="EMBL" id="ASGP02000002">
    <property type="protein sequence ID" value="KAH9522677.1"/>
    <property type="molecule type" value="Genomic_DNA"/>
</dbReference>
<accession>A0A922I738</accession>
<comment type="subcellular location">
    <subcellularLocation>
        <location evidence="1">Nucleus</location>
    </subcellularLocation>
</comment>
<keyword evidence="7" id="KW-0804">Transcription</keyword>
<evidence type="ECO:0000256" key="2">
    <source>
        <dbReference type="ARBA" id="ARBA00022723"/>
    </source>
</evidence>
<dbReference type="InterPro" id="IPR001628">
    <property type="entry name" value="Znf_hrmn_rcpt"/>
</dbReference>
<dbReference type="GO" id="GO:0008270">
    <property type="term" value="F:zinc ion binding"/>
    <property type="evidence" value="ECO:0007669"/>
    <property type="project" value="UniProtKB-KW"/>
</dbReference>
<evidence type="ECO:0000256" key="7">
    <source>
        <dbReference type="ARBA" id="ARBA00023163"/>
    </source>
</evidence>
<dbReference type="PANTHER" id="PTHR45805:SF10">
    <property type="entry name" value="ECDYSONE-INDUCED PROTEIN 78C"/>
    <property type="match status" value="1"/>
</dbReference>
<protein>
    <recommendedName>
        <fullName evidence="11">Nuclear receptor domain-containing protein</fullName>
    </recommendedName>
</protein>
<keyword evidence="13" id="KW-1185">Reference proteome</keyword>
<feature type="compositionally biased region" description="Polar residues" evidence="10">
    <location>
        <begin position="1"/>
        <end position="11"/>
    </location>
</feature>
<keyword evidence="8" id="KW-0675">Receptor</keyword>
<dbReference type="GO" id="GO:0043565">
    <property type="term" value="F:sequence-specific DNA binding"/>
    <property type="evidence" value="ECO:0007669"/>
    <property type="project" value="InterPro"/>
</dbReference>
<comment type="caution">
    <text evidence="12">The sequence shown here is derived from an EMBL/GenBank/DDBJ whole genome shotgun (WGS) entry which is preliminary data.</text>
</comment>
<dbReference type="AlphaFoldDB" id="A0A922I738"/>
<evidence type="ECO:0000256" key="5">
    <source>
        <dbReference type="ARBA" id="ARBA00023015"/>
    </source>
</evidence>
<evidence type="ECO:0000256" key="10">
    <source>
        <dbReference type="SAM" id="MobiDB-lite"/>
    </source>
</evidence>
<reference evidence="12" key="2">
    <citation type="journal article" date="2022" name="Res Sq">
        <title>Comparative Genomics Reveals Insights into the Divergent Evolution of Astigmatic Mites and Household Pest Adaptations.</title>
        <authorList>
            <person name="Xiong Q."/>
            <person name="Wan A.T.-Y."/>
            <person name="Liu X.-Y."/>
            <person name="Fung C.S.-H."/>
            <person name="Xiao X."/>
            <person name="Malainual N."/>
            <person name="Hou J."/>
            <person name="Wang L."/>
            <person name="Wang M."/>
            <person name="Yang K."/>
            <person name="Cui Y."/>
            <person name="Leung E."/>
            <person name="Nong W."/>
            <person name="Shin S.-K."/>
            <person name="Au S."/>
            <person name="Jeong K.Y."/>
            <person name="Chew F.T."/>
            <person name="Hui J."/>
            <person name="Leung T.F."/>
            <person name="Tungtrongchitr A."/>
            <person name="Zhong N."/>
            <person name="Liu Z."/>
            <person name="Tsui S."/>
        </authorList>
    </citation>
    <scope>NUCLEOTIDE SEQUENCE</scope>
    <source>
        <strain evidence="12">Derf</strain>
        <tissue evidence="12">Whole organism</tissue>
    </source>
</reference>
<dbReference type="SMART" id="SM00399">
    <property type="entry name" value="ZnF_C4"/>
    <property type="match status" value="1"/>
</dbReference>
<keyword evidence="4" id="KW-0862">Zinc</keyword>
<evidence type="ECO:0000313" key="12">
    <source>
        <dbReference type="EMBL" id="KAH9522677.1"/>
    </source>
</evidence>
<dbReference type="Pfam" id="PF00105">
    <property type="entry name" value="zf-C4"/>
    <property type="match status" value="1"/>
</dbReference>
<evidence type="ECO:0000256" key="1">
    <source>
        <dbReference type="ARBA" id="ARBA00004123"/>
    </source>
</evidence>
<keyword evidence="5" id="KW-0805">Transcription regulation</keyword>
<evidence type="ECO:0000256" key="4">
    <source>
        <dbReference type="ARBA" id="ARBA00022833"/>
    </source>
</evidence>
<keyword evidence="2" id="KW-0479">Metal-binding</keyword>
<evidence type="ECO:0000256" key="8">
    <source>
        <dbReference type="ARBA" id="ARBA00023170"/>
    </source>
</evidence>
<dbReference type="GO" id="GO:0003700">
    <property type="term" value="F:DNA-binding transcription factor activity"/>
    <property type="evidence" value="ECO:0007669"/>
    <property type="project" value="InterPro"/>
</dbReference>
<dbReference type="InterPro" id="IPR013088">
    <property type="entry name" value="Znf_NHR/GATA"/>
</dbReference>
<feature type="compositionally biased region" description="Low complexity" evidence="10">
    <location>
        <begin position="12"/>
        <end position="63"/>
    </location>
</feature>
<sequence>MDSAGNQSVISTNGDSTNGNNTTTAATTTTSITTGVPTTTATSTAQSSTTTGNGHQQQQPQQQFTDADSNSGNPSSKAFVPCKVCGDKASGYHYGVTSCEGCKKIDPYDRFPNISAS</sequence>
<name>A0A922I738_DERFA</name>
<feature type="region of interest" description="Disordered" evidence="10">
    <location>
        <begin position="1"/>
        <end position="76"/>
    </location>
</feature>
<feature type="compositionally biased region" description="Polar residues" evidence="10">
    <location>
        <begin position="64"/>
        <end position="76"/>
    </location>
</feature>
<dbReference type="PANTHER" id="PTHR45805">
    <property type="entry name" value="NUCLEAR HORMONE RECEPTOR HR3-RELATED"/>
    <property type="match status" value="1"/>
</dbReference>
<dbReference type="PRINTS" id="PR00047">
    <property type="entry name" value="STROIDFINGER"/>
</dbReference>
<reference evidence="12" key="1">
    <citation type="submission" date="2013-05" db="EMBL/GenBank/DDBJ databases">
        <authorList>
            <person name="Yim A.K.Y."/>
            <person name="Chan T.F."/>
            <person name="Ji K.M."/>
            <person name="Liu X.Y."/>
            <person name="Zhou J.W."/>
            <person name="Li R.Q."/>
            <person name="Yang K.Y."/>
            <person name="Li J."/>
            <person name="Li M."/>
            <person name="Law P.T.W."/>
            <person name="Wu Y.L."/>
            <person name="Cai Z.L."/>
            <person name="Qin H."/>
            <person name="Bao Y."/>
            <person name="Leung R.K.K."/>
            <person name="Ng P.K.S."/>
            <person name="Zou J."/>
            <person name="Zhong X.J."/>
            <person name="Ran P.X."/>
            <person name="Zhong N.S."/>
            <person name="Liu Z.G."/>
            <person name="Tsui S.K.W."/>
        </authorList>
    </citation>
    <scope>NUCLEOTIDE SEQUENCE</scope>
    <source>
        <strain evidence="12">Derf</strain>
        <tissue evidence="12">Whole organism</tissue>
    </source>
</reference>
<dbReference type="GO" id="GO:0005634">
    <property type="term" value="C:nucleus"/>
    <property type="evidence" value="ECO:0007669"/>
    <property type="project" value="UniProtKB-SubCell"/>
</dbReference>
<dbReference type="SUPFAM" id="SSF57716">
    <property type="entry name" value="Glucocorticoid receptor-like (DNA-binding domain)"/>
    <property type="match status" value="1"/>
</dbReference>
<feature type="domain" description="Nuclear receptor" evidence="11">
    <location>
        <begin position="79"/>
        <end position="115"/>
    </location>
</feature>
<evidence type="ECO:0000256" key="9">
    <source>
        <dbReference type="ARBA" id="ARBA00023242"/>
    </source>
</evidence>
<proteinExistence type="predicted"/>
<evidence type="ECO:0000259" key="11">
    <source>
        <dbReference type="SMART" id="SM00399"/>
    </source>
</evidence>
<dbReference type="Gene3D" id="3.30.50.10">
    <property type="entry name" value="Erythroid Transcription Factor GATA-1, subunit A"/>
    <property type="match status" value="1"/>
</dbReference>